<dbReference type="EMBL" id="QXGF01001109">
    <property type="protein sequence ID" value="KAE8932522.1"/>
    <property type="molecule type" value="Genomic_DNA"/>
</dbReference>
<sequence length="72" mass="8592">MSKKKYISNRVSILLAWFTLFSCRLFAYRYVEASRIRTGVSQPMRQPSRLLRGHDWNHHFSIQHDANTPRIT</sequence>
<dbReference type="EMBL" id="QXGA01001155">
    <property type="protein sequence ID" value="KAE9127352.1"/>
    <property type="molecule type" value="Genomic_DNA"/>
</dbReference>
<dbReference type="Proteomes" id="UP000476176">
    <property type="component" value="Unassembled WGS sequence"/>
</dbReference>
<proteinExistence type="predicted"/>
<evidence type="ECO:0000313" key="5">
    <source>
        <dbReference type="EMBL" id="KAE9127352.1"/>
    </source>
</evidence>
<evidence type="ECO:0000313" key="1">
    <source>
        <dbReference type="EMBL" id="KAE8932522.1"/>
    </source>
</evidence>
<dbReference type="Proteomes" id="UP000437068">
    <property type="component" value="Unassembled WGS sequence"/>
</dbReference>
<dbReference type="EMBL" id="QXFW01001158">
    <property type="protein sequence ID" value="KAE8995501.1"/>
    <property type="molecule type" value="Genomic_DNA"/>
</dbReference>
<evidence type="ECO:0000313" key="14">
    <source>
        <dbReference type="Proteomes" id="UP000440367"/>
    </source>
</evidence>
<dbReference type="EMBL" id="QXFY01001188">
    <property type="protein sequence ID" value="KAE9325311.1"/>
    <property type="molecule type" value="Genomic_DNA"/>
</dbReference>
<evidence type="ECO:0000313" key="17">
    <source>
        <dbReference type="Proteomes" id="UP000460718"/>
    </source>
</evidence>
<evidence type="ECO:0000313" key="13">
    <source>
        <dbReference type="Proteomes" id="UP000437068"/>
    </source>
</evidence>
<evidence type="ECO:0000313" key="9">
    <source>
        <dbReference type="EMBL" id="KAE9299325.1"/>
    </source>
</evidence>
<dbReference type="EMBL" id="QXFZ01001198">
    <property type="protein sequence ID" value="KAE9094951.1"/>
    <property type="molecule type" value="Genomic_DNA"/>
</dbReference>
<evidence type="ECO:0000313" key="6">
    <source>
        <dbReference type="EMBL" id="KAE9197937.1"/>
    </source>
</evidence>
<dbReference type="PROSITE" id="PS51257">
    <property type="entry name" value="PROKAR_LIPOPROTEIN"/>
    <property type="match status" value="1"/>
</dbReference>
<dbReference type="Proteomes" id="UP000486351">
    <property type="component" value="Unassembled WGS sequence"/>
</dbReference>
<organism evidence="8 14">
    <name type="scientific">Phytophthora fragariae</name>
    <dbReference type="NCBI Taxonomy" id="53985"/>
    <lineage>
        <taxon>Eukaryota</taxon>
        <taxon>Sar</taxon>
        <taxon>Stramenopiles</taxon>
        <taxon>Oomycota</taxon>
        <taxon>Peronosporomycetes</taxon>
        <taxon>Peronosporales</taxon>
        <taxon>Peronosporaceae</taxon>
        <taxon>Phytophthora</taxon>
    </lineage>
</organism>
<evidence type="ECO:0000313" key="10">
    <source>
        <dbReference type="EMBL" id="KAE9325311.1"/>
    </source>
</evidence>
<dbReference type="EMBL" id="QXGD01001125">
    <property type="protein sequence ID" value="KAE9214024.1"/>
    <property type="molecule type" value="Genomic_DNA"/>
</dbReference>
<evidence type="ECO:0000313" key="18">
    <source>
        <dbReference type="Proteomes" id="UP000476176"/>
    </source>
</evidence>
<gene>
    <name evidence="9" type="ORF">PF001_g15490</name>
    <name evidence="8" type="ORF">PF002_g17791</name>
    <name evidence="7" type="ORF">PF004_g16469</name>
    <name evidence="6" type="ORF">PF005_g16325</name>
    <name evidence="5" type="ORF">PF006_g16531</name>
    <name evidence="3" type="ORF">PF007_g17577</name>
    <name evidence="10" type="ORF">PF008_g16905</name>
    <name evidence="1" type="ORF">PF009_g17455</name>
    <name evidence="4" type="ORF">PF010_g15891</name>
    <name evidence="2" type="ORF">PF011_g16305</name>
</gene>
<accession>A0A6A3Y8J4</accession>
<dbReference type="Proteomes" id="UP000460718">
    <property type="component" value="Unassembled WGS sequence"/>
</dbReference>
<reference evidence="11 12" key="1">
    <citation type="submission" date="2018-08" db="EMBL/GenBank/DDBJ databases">
        <title>Genomic investigation of the strawberry pathogen Phytophthora fragariae indicates pathogenicity is determined by transcriptional variation in three key races.</title>
        <authorList>
            <person name="Adams T.M."/>
            <person name="Armitage A.D."/>
            <person name="Sobczyk M.K."/>
            <person name="Bates H.J."/>
            <person name="Dunwell J.M."/>
            <person name="Nellist C.F."/>
            <person name="Harrison R.J."/>
        </authorList>
    </citation>
    <scope>NUCLEOTIDE SEQUENCE [LARGE SCALE GENOMIC DNA]</scope>
    <source>
        <strain evidence="9 13">A4</strain>
        <strain evidence="8 14">BC-1</strain>
        <strain evidence="7 18">BC-23</strain>
        <strain evidence="6 12">NOV-27</strain>
        <strain evidence="5 15">NOV-5</strain>
        <strain evidence="3 16">NOV-71</strain>
        <strain evidence="10 19">NOV-77</strain>
        <strain evidence="1 11">NOV-9</strain>
        <strain evidence="4 20">ONT-3</strain>
        <strain evidence="2 17">SCRP245</strain>
    </source>
</reference>
<evidence type="ECO:0000313" key="15">
    <source>
        <dbReference type="Proteomes" id="UP000440732"/>
    </source>
</evidence>
<evidence type="ECO:0000313" key="19">
    <source>
        <dbReference type="Proteomes" id="UP000486351"/>
    </source>
</evidence>
<dbReference type="Proteomes" id="UP000433483">
    <property type="component" value="Unassembled WGS sequence"/>
</dbReference>
<name>A0A6A3Y8J4_9STRA</name>
<evidence type="ECO:0000313" key="12">
    <source>
        <dbReference type="Proteomes" id="UP000433483"/>
    </source>
</evidence>
<dbReference type="Proteomes" id="UP000488956">
    <property type="component" value="Unassembled WGS sequence"/>
</dbReference>
<protein>
    <submittedName>
        <fullName evidence="8">Uncharacterized protein</fullName>
    </submittedName>
</protein>
<dbReference type="AlphaFoldDB" id="A0A6A3Y8J4"/>
<evidence type="ECO:0000313" key="16">
    <source>
        <dbReference type="Proteomes" id="UP000441208"/>
    </source>
</evidence>
<dbReference type="Proteomes" id="UP000440367">
    <property type="component" value="Unassembled WGS sequence"/>
</dbReference>
<dbReference type="EMBL" id="QXGE01001012">
    <property type="protein sequence ID" value="KAE9299325.1"/>
    <property type="molecule type" value="Genomic_DNA"/>
</dbReference>
<evidence type="ECO:0000313" key="11">
    <source>
        <dbReference type="Proteomes" id="UP000429523"/>
    </source>
</evidence>
<evidence type="ECO:0000313" key="8">
    <source>
        <dbReference type="EMBL" id="KAE9214024.1"/>
    </source>
</evidence>
<dbReference type="Proteomes" id="UP000441208">
    <property type="component" value="Unassembled WGS sequence"/>
</dbReference>
<evidence type="ECO:0000313" key="20">
    <source>
        <dbReference type="Proteomes" id="UP000488956"/>
    </source>
</evidence>
<evidence type="ECO:0000313" key="7">
    <source>
        <dbReference type="EMBL" id="KAE9209426.1"/>
    </source>
</evidence>
<evidence type="ECO:0000313" key="3">
    <source>
        <dbReference type="EMBL" id="KAE9094951.1"/>
    </source>
</evidence>
<dbReference type="OrthoDB" id="10275372at2759"/>
<dbReference type="Proteomes" id="UP000429523">
    <property type="component" value="Unassembled WGS sequence"/>
</dbReference>
<dbReference type="EMBL" id="QXGC01001170">
    <property type="protein sequence ID" value="KAE9209426.1"/>
    <property type="molecule type" value="Genomic_DNA"/>
</dbReference>
<dbReference type="EMBL" id="QXFX01001059">
    <property type="protein sequence ID" value="KAE9097615.1"/>
    <property type="molecule type" value="Genomic_DNA"/>
</dbReference>
<keyword evidence="12" id="KW-1185">Reference proteome</keyword>
<evidence type="ECO:0000313" key="4">
    <source>
        <dbReference type="EMBL" id="KAE9097615.1"/>
    </source>
</evidence>
<comment type="caution">
    <text evidence="8">The sequence shown here is derived from an EMBL/GenBank/DDBJ whole genome shotgun (WGS) entry which is preliminary data.</text>
</comment>
<evidence type="ECO:0000313" key="2">
    <source>
        <dbReference type="EMBL" id="KAE8995501.1"/>
    </source>
</evidence>
<dbReference type="Proteomes" id="UP000440732">
    <property type="component" value="Unassembled WGS sequence"/>
</dbReference>
<dbReference type="EMBL" id="QXGB01001060">
    <property type="protein sequence ID" value="KAE9197937.1"/>
    <property type="molecule type" value="Genomic_DNA"/>
</dbReference>